<reference evidence="1" key="1">
    <citation type="submission" date="2021-05" db="EMBL/GenBank/DDBJ databases">
        <authorList>
            <person name="Scholz U."/>
            <person name="Mascher M."/>
            <person name="Fiebig A."/>
        </authorList>
    </citation>
    <scope>NUCLEOTIDE SEQUENCE [LARGE SCALE GENOMIC DNA]</scope>
</reference>
<proteinExistence type="predicted"/>
<organism evidence="1 2">
    <name type="scientific">Avena sativa</name>
    <name type="common">Oat</name>
    <dbReference type="NCBI Taxonomy" id="4498"/>
    <lineage>
        <taxon>Eukaryota</taxon>
        <taxon>Viridiplantae</taxon>
        <taxon>Streptophyta</taxon>
        <taxon>Embryophyta</taxon>
        <taxon>Tracheophyta</taxon>
        <taxon>Spermatophyta</taxon>
        <taxon>Magnoliopsida</taxon>
        <taxon>Liliopsida</taxon>
        <taxon>Poales</taxon>
        <taxon>Poaceae</taxon>
        <taxon>BOP clade</taxon>
        <taxon>Pooideae</taxon>
        <taxon>Poodae</taxon>
        <taxon>Poeae</taxon>
        <taxon>Poeae Chloroplast Group 1 (Aveneae type)</taxon>
        <taxon>Aveninae</taxon>
        <taxon>Avena</taxon>
    </lineage>
</organism>
<sequence>MEGKQFSSPRSATNTPLQTRYQRRDSQLSPAPTKPSMAAVEPHAFASSPSPTSTDALPPPSPVAAAGARKRKAPAATARKPRKQQAQEPIQISVYYGHRKEFYLVGGDDLVDCSYISPREKDCARVVGELPLQPQLMSLVDLQLWIFNLFRLHPETQDLAFKGFLKQRTTDMCDDFEPDWYLEYYPWENRDFYTDKCWRAFANKLKRRRNVTQKFMLYVESSEIKHHAILLKAVHDDYSHMARIVLPGTKCLSTFKYRFIRLVEDLAMTPNDIIAYLAKHYGEQMSPPEAWRARQKALEREFGTFYDSHNLAPRLLKDMASENHRVFVDIKDAEVPGCSGFRVLHRIFWVFDQCSQAFHHCRPVLCIKGMPLCGKYHGVLLTAVALDANDCSIPVACAVVEGETKESWMWFLRNLERAVWHEFAVCIIHDYKREMIHAIEDFLNSSQRQWPKAESRWCMEHLADNFSAYFGDKKLVMMFKKLCQQRRVNKFVKIWKELDELTTKYTADKELAAQSPCNQPNSLEYEAEGDHADDNNRKITKFSDWINMKPMEKWSLAHDRKGARYGIMGTDITDVYKNDPVLKGITCLPLSVIVEVTFLRLVECFKNTSAAANEAIGNPAVNFPEHVQVDMNSKMQKSRMHRVIRIDTDTGKNFHGKVVWRFKVQSRQKTEVVHLNSEDTPNTNKFERSTIRESATCSCNKPQLLHKPCSHVIAVCCQIGVSTATYMSLYYSLTYLGRTWSGKFDESKISLDYRYRYIVPFEDKITTWIPDKRLERGLPSFLTSDRLETVAEEAEQQRSTGDGSAEDNQVATTCAEEPNQI</sequence>
<evidence type="ECO:0000313" key="2">
    <source>
        <dbReference type="Proteomes" id="UP001732700"/>
    </source>
</evidence>
<evidence type="ECO:0000313" key="1">
    <source>
        <dbReference type="EnsemblPlants" id="AVESA.00010b.r2.4CG1263600.1.CDS"/>
    </source>
</evidence>
<name>A0ACD5WRQ7_AVESA</name>
<dbReference type="EnsemblPlants" id="AVESA.00010b.r2.4CG1263600.1">
    <property type="protein sequence ID" value="AVESA.00010b.r2.4CG1263600.1.CDS"/>
    <property type="gene ID" value="AVESA.00010b.r2.4CG1263600"/>
</dbReference>
<protein>
    <submittedName>
        <fullName evidence="1">Uncharacterized protein</fullName>
    </submittedName>
</protein>
<reference evidence="1" key="2">
    <citation type="submission" date="2025-09" db="UniProtKB">
        <authorList>
            <consortium name="EnsemblPlants"/>
        </authorList>
    </citation>
    <scope>IDENTIFICATION</scope>
</reference>
<dbReference type="Proteomes" id="UP001732700">
    <property type="component" value="Chromosome 4C"/>
</dbReference>
<keyword evidence="2" id="KW-1185">Reference proteome</keyword>
<accession>A0ACD5WRQ7</accession>